<dbReference type="OrthoDB" id="3177666at2"/>
<feature type="transmembrane region" description="Helical" evidence="6">
    <location>
        <begin position="263"/>
        <end position="280"/>
    </location>
</feature>
<keyword evidence="4 6" id="KW-1133">Transmembrane helix</keyword>
<dbReference type="Proteomes" id="UP000182737">
    <property type="component" value="Unassembled WGS sequence"/>
</dbReference>
<proteinExistence type="predicted"/>
<dbReference type="RefSeq" id="WP_074931379.1">
    <property type="nucleotide sequence ID" value="NZ_FORI01000005.1"/>
</dbReference>
<feature type="transmembrane region" description="Helical" evidence="6">
    <location>
        <begin position="83"/>
        <end position="116"/>
    </location>
</feature>
<dbReference type="GO" id="GO:0055085">
    <property type="term" value="P:transmembrane transport"/>
    <property type="evidence" value="ECO:0007669"/>
    <property type="project" value="InterPro"/>
</dbReference>
<evidence type="ECO:0000256" key="3">
    <source>
        <dbReference type="ARBA" id="ARBA00022692"/>
    </source>
</evidence>
<reference evidence="9" key="1">
    <citation type="submission" date="2016-10" db="EMBL/GenBank/DDBJ databases">
        <authorList>
            <person name="Varghese N."/>
            <person name="Submissions S."/>
        </authorList>
    </citation>
    <scope>NUCLEOTIDE SEQUENCE [LARGE SCALE GENOMIC DNA]</scope>
    <source>
        <strain evidence="9">XBD1002</strain>
    </source>
</reference>
<evidence type="ECO:0000313" key="8">
    <source>
        <dbReference type="EMBL" id="SFI73550.1"/>
    </source>
</evidence>
<protein>
    <submittedName>
        <fullName evidence="8">Na+/H+ antiporter NhaD</fullName>
    </submittedName>
</protein>
<evidence type="ECO:0000259" key="7">
    <source>
        <dbReference type="Pfam" id="PF03600"/>
    </source>
</evidence>
<dbReference type="InterPro" id="IPR004680">
    <property type="entry name" value="Cit_transptr-like_dom"/>
</dbReference>
<keyword evidence="2" id="KW-0813">Transport</keyword>
<name>A0A1I3KMG3_9SPIR</name>
<feature type="domain" description="Citrate transporter-like" evidence="7">
    <location>
        <begin position="18"/>
        <end position="319"/>
    </location>
</feature>
<keyword evidence="9" id="KW-1185">Reference proteome</keyword>
<comment type="subcellular location">
    <subcellularLocation>
        <location evidence="1">Membrane</location>
        <topology evidence="1">Multi-pass membrane protein</topology>
    </subcellularLocation>
</comment>
<evidence type="ECO:0000256" key="6">
    <source>
        <dbReference type="SAM" id="Phobius"/>
    </source>
</evidence>
<evidence type="ECO:0000256" key="2">
    <source>
        <dbReference type="ARBA" id="ARBA00022448"/>
    </source>
</evidence>
<keyword evidence="5 6" id="KW-0472">Membrane</keyword>
<feature type="transmembrane region" description="Helical" evidence="6">
    <location>
        <begin position="300"/>
        <end position="322"/>
    </location>
</feature>
<evidence type="ECO:0000256" key="1">
    <source>
        <dbReference type="ARBA" id="ARBA00004141"/>
    </source>
</evidence>
<organism evidence="8 9">
    <name type="scientific">Treponema bryantii</name>
    <dbReference type="NCBI Taxonomy" id="163"/>
    <lineage>
        <taxon>Bacteria</taxon>
        <taxon>Pseudomonadati</taxon>
        <taxon>Spirochaetota</taxon>
        <taxon>Spirochaetia</taxon>
        <taxon>Spirochaetales</taxon>
        <taxon>Treponemataceae</taxon>
        <taxon>Treponema</taxon>
    </lineage>
</organism>
<accession>A0A1I3KMG3</accession>
<feature type="transmembrane region" description="Helical" evidence="6">
    <location>
        <begin position="220"/>
        <end position="251"/>
    </location>
</feature>
<dbReference type="EMBL" id="FORI01000005">
    <property type="protein sequence ID" value="SFI73550.1"/>
    <property type="molecule type" value="Genomic_DNA"/>
</dbReference>
<feature type="transmembrane region" description="Helical" evidence="6">
    <location>
        <begin position="329"/>
        <end position="349"/>
    </location>
</feature>
<gene>
    <name evidence="8" type="ORF">SAMN04487775_10547</name>
</gene>
<dbReference type="PANTHER" id="PTHR43568:SF1">
    <property type="entry name" value="P PROTEIN"/>
    <property type="match status" value="1"/>
</dbReference>
<evidence type="ECO:0000313" key="9">
    <source>
        <dbReference type="Proteomes" id="UP000182737"/>
    </source>
</evidence>
<dbReference type="Pfam" id="PF03600">
    <property type="entry name" value="CitMHS"/>
    <property type="match status" value="1"/>
</dbReference>
<evidence type="ECO:0000256" key="4">
    <source>
        <dbReference type="ARBA" id="ARBA00022989"/>
    </source>
</evidence>
<sequence length="391" mass="43597">MKKLFEGMKNFIKREPVLFAALLLAVLAVCLIRPGVELCLQAIDFRTLAILFSLMIVIKAFQSQNFLDFIAARLLRLCKTRRALYFLLTYLVFFSSMFVTNDVALLTFVPITLLIFRRIELPALHIVVLETLAANLGSCITPMGNPQNLYLFSYYGFSALEFFALTAKIALPSLFILAVIIIFLTRRKLAEHGGMKEPHELSGNVLQTQVVRLKADFRTALYFADFVICLLTVFHVVNYLIMLAVTVVIMAICNWRLFKKVDYSLLLTFVGFFIFTKSLSKVPAFTDFVNSLLSSSLKTYLTGIAASQIISNVPAALLLSGFTENGAMLLLAVNVGGLGTLIASMASVISFKLYKSSLVEPVETSHDNYFAVFTAYNVVLLLILGFVVYLI</sequence>
<feature type="transmembrane region" description="Helical" evidence="6">
    <location>
        <begin position="162"/>
        <end position="185"/>
    </location>
</feature>
<dbReference type="PANTHER" id="PTHR43568">
    <property type="entry name" value="P PROTEIN"/>
    <property type="match status" value="1"/>
</dbReference>
<dbReference type="AlphaFoldDB" id="A0A1I3KMG3"/>
<keyword evidence="3 6" id="KW-0812">Transmembrane</keyword>
<dbReference type="GO" id="GO:0016020">
    <property type="term" value="C:membrane"/>
    <property type="evidence" value="ECO:0007669"/>
    <property type="project" value="UniProtKB-SubCell"/>
</dbReference>
<feature type="transmembrane region" description="Helical" evidence="6">
    <location>
        <begin position="49"/>
        <end position="71"/>
    </location>
</feature>
<dbReference type="InterPro" id="IPR051475">
    <property type="entry name" value="Diverse_Ion_Transporter"/>
</dbReference>
<evidence type="ECO:0000256" key="5">
    <source>
        <dbReference type="ARBA" id="ARBA00023136"/>
    </source>
</evidence>
<feature type="transmembrane region" description="Helical" evidence="6">
    <location>
        <begin position="369"/>
        <end position="390"/>
    </location>
</feature>